<comment type="similarity">
    <text evidence="2">Belongs to the major facilitator superfamily. Sugar transporter (TC 2.A.1.1) family.</text>
</comment>
<feature type="domain" description="Major facilitator superfamily (MFS) profile" evidence="7">
    <location>
        <begin position="23"/>
        <end position="151"/>
    </location>
</feature>
<dbReference type="Gene3D" id="1.20.1250.20">
    <property type="entry name" value="MFS general substrate transporter like domains"/>
    <property type="match status" value="1"/>
</dbReference>
<organism evidence="8 9">
    <name type="scientific">Cladophialophora bantiana (strain ATCC 10958 / CBS 173.52 / CDC B-1940 / NIH 8579)</name>
    <name type="common">Xylohypha bantiana</name>
    <dbReference type="NCBI Taxonomy" id="1442370"/>
    <lineage>
        <taxon>Eukaryota</taxon>
        <taxon>Fungi</taxon>
        <taxon>Dikarya</taxon>
        <taxon>Ascomycota</taxon>
        <taxon>Pezizomycotina</taxon>
        <taxon>Eurotiomycetes</taxon>
        <taxon>Chaetothyriomycetidae</taxon>
        <taxon>Chaetothyriales</taxon>
        <taxon>Herpotrichiellaceae</taxon>
        <taxon>Cladophialophora</taxon>
    </lineage>
</organism>
<dbReference type="HOGENOM" id="CLU_1731255_0_0_1"/>
<evidence type="ECO:0000256" key="3">
    <source>
        <dbReference type="ARBA" id="ARBA00022692"/>
    </source>
</evidence>
<evidence type="ECO:0000313" key="9">
    <source>
        <dbReference type="Proteomes" id="UP000053789"/>
    </source>
</evidence>
<dbReference type="VEuPathDB" id="FungiDB:Z519_00829"/>
<name>A0A0D2FAM1_CLAB1</name>
<dbReference type="GO" id="GO:0016020">
    <property type="term" value="C:membrane"/>
    <property type="evidence" value="ECO:0007669"/>
    <property type="project" value="UniProtKB-SubCell"/>
</dbReference>
<keyword evidence="9" id="KW-1185">Reference proteome</keyword>
<dbReference type="InterPro" id="IPR050360">
    <property type="entry name" value="MFS_Sugar_Transporters"/>
</dbReference>
<dbReference type="InterPro" id="IPR020846">
    <property type="entry name" value="MFS_dom"/>
</dbReference>
<dbReference type="Pfam" id="PF00083">
    <property type="entry name" value="Sugar_tr"/>
    <property type="match status" value="1"/>
</dbReference>
<dbReference type="AlphaFoldDB" id="A0A0D2FAM1"/>
<dbReference type="SUPFAM" id="SSF103473">
    <property type="entry name" value="MFS general substrate transporter"/>
    <property type="match status" value="1"/>
</dbReference>
<sequence length="151" mass="15945">MIAVEAGIITSSKQAFNLLNFFTCFLLSLGSFVFGYFAGITGRTLTKASFLSYMCLIDADGNATAKAPALIGATTGAFQADGVLDIIISGYLADKTGRKRSSIYTGILSTINSAIISASQNVGMFIALRFFTDASGFAFMTVMAVYYAELG</sequence>
<keyword evidence="3 6" id="KW-0812">Transmembrane</keyword>
<dbReference type="GO" id="GO:0005351">
    <property type="term" value="F:carbohydrate:proton symporter activity"/>
    <property type="evidence" value="ECO:0007669"/>
    <property type="project" value="TreeGrafter"/>
</dbReference>
<dbReference type="EMBL" id="KN846980">
    <property type="protein sequence ID" value="KIW99166.1"/>
    <property type="molecule type" value="Genomic_DNA"/>
</dbReference>
<comment type="subcellular location">
    <subcellularLocation>
        <location evidence="1">Membrane</location>
        <topology evidence="1">Multi-pass membrane protein</topology>
    </subcellularLocation>
</comment>
<keyword evidence="5 6" id="KW-0472">Membrane</keyword>
<gene>
    <name evidence="8" type="ORF">Z519_00829</name>
</gene>
<dbReference type="Proteomes" id="UP000053789">
    <property type="component" value="Unassembled WGS sequence"/>
</dbReference>
<evidence type="ECO:0000256" key="6">
    <source>
        <dbReference type="SAM" id="Phobius"/>
    </source>
</evidence>
<dbReference type="PANTHER" id="PTHR48022:SF11">
    <property type="entry name" value="MONOSACCHARIDE TRANSPORTER (HXT8), PUTATIVE (AFU_ORTHOLOGUE AFUA_2G08120)-RELATED"/>
    <property type="match status" value="1"/>
</dbReference>
<protein>
    <recommendedName>
        <fullName evidence="7">Major facilitator superfamily (MFS) profile domain-containing protein</fullName>
    </recommendedName>
</protein>
<evidence type="ECO:0000256" key="4">
    <source>
        <dbReference type="ARBA" id="ARBA00022989"/>
    </source>
</evidence>
<evidence type="ECO:0000259" key="7">
    <source>
        <dbReference type="PROSITE" id="PS50850"/>
    </source>
</evidence>
<accession>A0A0D2FAM1</accession>
<dbReference type="GeneID" id="27693757"/>
<reference evidence="8" key="1">
    <citation type="submission" date="2015-01" db="EMBL/GenBank/DDBJ databases">
        <title>The Genome Sequence of Cladophialophora bantiana CBS 173.52.</title>
        <authorList>
            <consortium name="The Broad Institute Genomics Platform"/>
            <person name="Cuomo C."/>
            <person name="de Hoog S."/>
            <person name="Gorbushina A."/>
            <person name="Stielow B."/>
            <person name="Teixiera M."/>
            <person name="Abouelleil A."/>
            <person name="Chapman S.B."/>
            <person name="Priest M."/>
            <person name="Young S.K."/>
            <person name="Wortman J."/>
            <person name="Nusbaum C."/>
            <person name="Birren B."/>
        </authorList>
    </citation>
    <scope>NUCLEOTIDE SEQUENCE [LARGE SCALE GENOMIC DNA]</scope>
    <source>
        <strain evidence="8">CBS 173.52</strain>
    </source>
</reference>
<dbReference type="RefSeq" id="XP_016625835.1">
    <property type="nucleotide sequence ID" value="XM_016758586.1"/>
</dbReference>
<evidence type="ECO:0000256" key="5">
    <source>
        <dbReference type="ARBA" id="ARBA00023136"/>
    </source>
</evidence>
<proteinExistence type="inferred from homology"/>
<dbReference type="PROSITE" id="PS50850">
    <property type="entry name" value="MFS"/>
    <property type="match status" value="1"/>
</dbReference>
<dbReference type="OrthoDB" id="6339427at2759"/>
<feature type="transmembrane region" description="Helical" evidence="6">
    <location>
        <begin position="126"/>
        <end position="148"/>
    </location>
</feature>
<feature type="transmembrane region" description="Helical" evidence="6">
    <location>
        <begin position="18"/>
        <end position="38"/>
    </location>
</feature>
<dbReference type="InterPro" id="IPR036259">
    <property type="entry name" value="MFS_trans_sf"/>
</dbReference>
<dbReference type="PANTHER" id="PTHR48022">
    <property type="entry name" value="PLASTIDIC GLUCOSE TRANSPORTER 4"/>
    <property type="match status" value="1"/>
</dbReference>
<evidence type="ECO:0000313" key="8">
    <source>
        <dbReference type="EMBL" id="KIW99166.1"/>
    </source>
</evidence>
<evidence type="ECO:0000256" key="1">
    <source>
        <dbReference type="ARBA" id="ARBA00004141"/>
    </source>
</evidence>
<keyword evidence="4 6" id="KW-1133">Transmembrane helix</keyword>
<dbReference type="InterPro" id="IPR005828">
    <property type="entry name" value="MFS_sugar_transport-like"/>
</dbReference>
<evidence type="ECO:0000256" key="2">
    <source>
        <dbReference type="ARBA" id="ARBA00010992"/>
    </source>
</evidence>